<sequence length="125" mass="14723">MYHDLKQHYWWSGIKQDTSDFGLKCLVVSNFIPVRSGFSLEKLAKFYITEIVRLYGVDLIKDTEQESYADLKRKDIELEIDAKVFHVSMFRRYRSDPSHVIAPSEIEIRSNMTYEEKPICILAVK</sequence>
<protein>
    <submittedName>
        <fullName evidence="1">Transposon Ty3-I Gag-Pol polyprotein</fullName>
    </submittedName>
</protein>
<evidence type="ECO:0000313" key="1">
    <source>
        <dbReference type="EMBL" id="KAA3473741.1"/>
    </source>
</evidence>
<dbReference type="EMBL" id="SMMG02000005">
    <property type="protein sequence ID" value="KAA3473741.1"/>
    <property type="molecule type" value="Genomic_DNA"/>
</dbReference>
<dbReference type="PANTHER" id="PTHR46148">
    <property type="entry name" value="CHROMO DOMAIN-CONTAINING PROTEIN"/>
    <property type="match status" value="1"/>
</dbReference>
<evidence type="ECO:0000313" key="2">
    <source>
        <dbReference type="Proteomes" id="UP000325315"/>
    </source>
</evidence>
<proteinExistence type="predicted"/>
<accession>A0A5B6VWK5</accession>
<name>A0A5B6VWK5_9ROSI</name>
<organism evidence="1 2">
    <name type="scientific">Gossypium australe</name>
    <dbReference type="NCBI Taxonomy" id="47621"/>
    <lineage>
        <taxon>Eukaryota</taxon>
        <taxon>Viridiplantae</taxon>
        <taxon>Streptophyta</taxon>
        <taxon>Embryophyta</taxon>
        <taxon>Tracheophyta</taxon>
        <taxon>Spermatophyta</taxon>
        <taxon>Magnoliopsida</taxon>
        <taxon>eudicotyledons</taxon>
        <taxon>Gunneridae</taxon>
        <taxon>Pentapetalae</taxon>
        <taxon>rosids</taxon>
        <taxon>malvids</taxon>
        <taxon>Malvales</taxon>
        <taxon>Malvaceae</taxon>
        <taxon>Malvoideae</taxon>
        <taxon>Gossypium</taxon>
    </lineage>
</organism>
<gene>
    <name evidence="1" type="ORF">EPI10_024098</name>
</gene>
<dbReference type="AlphaFoldDB" id="A0A5B6VWK5"/>
<dbReference type="Proteomes" id="UP000325315">
    <property type="component" value="Unassembled WGS sequence"/>
</dbReference>
<keyword evidence="2" id="KW-1185">Reference proteome</keyword>
<dbReference type="PANTHER" id="PTHR46148:SF44">
    <property type="entry name" value="GAG-POL POLYPROTEIN"/>
    <property type="match status" value="1"/>
</dbReference>
<reference evidence="1" key="1">
    <citation type="submission" date="2019-08" db="EMBL/GenBank/DDBJ databases">
        <authorList>
            <person name="Liu F."/>
        </authorList>
    </citation>
    <scope>NUCLEOTIDE SEQUENCE [LARGE SCALE GENOMIC DNA]</scope>
    <source>
        <strain evidence="1">PA1801</strain>
        <tissue evidence="1">Leaf</tissue>
    </source>
</reference>
<comment type="caution">
    <text evidence="1">The sequence shown here is derived from an EMBL/GenBank/DDBJ whole genome shotgun (WGS) entry which is preliminary data.</text>
</comment>